<dbReference type="PANTHER" id="PTHR24161:SF20">
    <property type="entry name" value="ANKYRIN REPEAT AND SAM DOMAIN-CONTAINING PROTEIN 4B"/>
    <property type="match status" value="1"/>
</dbReference>
<dbReference type="Proteomes" id="UP000002279">
    <property type="component" value="Chromosome 2"/>
</dbReference>
<dbReference type="Pfam" id="PF00536">
    <property type="entry name" value="SAM_1"/>
    <property type="match status" value="1"/>
</dbReference>
<dbReference type="GeneTree" id="ENSGT00390000017548"/>
<dbReference type="GO" id="GO:0005903">
    <property type="term" value="C:brush border"/>
    <property type="evidence" value="ECO:0007669"/>
    <property type="project" value="Ensembl"/>
</dbReference>
<dbReference type="SMART" id="SM00248">
    <property type="entry name" value="ANK"/>
    <property type="match status" value="3"/>
</dbReference>
<keyword evidence="9" id="KW-1185">Reference proteome</keyword>
<dbReference type="InterPro" id="IPR002110">
    <property type="entry name" value="Ankyrin_rpt"/>
</dbReference>
<dbReference type="SUPFAM" id="SSF47769">
    <property type="entry name" value="SAM/Pointed domain"/>
    <property type="match status" value="1"/>
</dbReference>
<dbReference type="SUPFAM" id="SSF48403">
    <property type="entry name" value="Ankyrin repeat"/>
    <property type="match status" value="1"/>
</dbReference>
<dbReference type="InterPro" id="IPR001660">
    <property type="entry name" value="SAM"/>
</dbReference>
<dbReference type="GeneID" id="100087187"/>
<dbReference type="CDD" id="cd09587">
    <property type="entry name" value="SAM_HARP"/>
    <property type="match status" value="1"/>
</dbReference>
<dbReference type="Gene3D" id="1.25.40.20">
    <property type="entry name" value="Ankyrin repeat-containing domain"/>
    <property type="match status" value="1"/>
</dbReference>
<accession>F7CR93</accession>
<sequence length="420" mass="47211">MSTRYHQAAVDGYLELLKEATKRDLNIADEDGMTPTLLAAYHGHLEALEVICSRGGNPDKCDIWGNTPLHHAAANGHIRCVSFLTKFGANIFALDNDFQTPLDSAASREKRECVILLDKAATEQNILNPKRVSRLKEQAQRNARKQVKEFGKTQEKHQNKMIKTYNKERGESLYKGSTASRLSSSDSSVFGTVTKGLKDTFSLKSKKNRNAGSQQDENTRSRDDKVGQRNVTEVFSEEEEEDSLSSDFRKKNHLSDDMEDYDPPGHKSIFHRPGMGNIVFRRNLAMGINSAQEDISTSTRDLGFKIPTELFQCQGAENNDEGDVEAEEEGDLPWDEVGVAWEEDEADITPLEVFLLSQDLGQFIPVFMREQIDLEALMLCSDEDLQSIQIHLGPRKKVLSAVNKRKQVLQQPGKMMDTSL</sequence>
<dbReference type="eggNOG" id="KOG0504">
    <property type="taxonomic scope" value="Eukaryota"/>
</dbReference>
<dbReference type="Bgee" id="ENSOANG00000006873">
    <property type="expression patterns" value="Expressed in liver and 3 other cell types or tissues"/>
</dbReference>
<dbReference type="SMART" id="SM00454">
    <property type="entry name" value="SAM"/>
    <property type="match status" value="1"/>
</dbReference>
<reference evidence="8" key="2">
    <citation type="submission" date="2025-08" db="UniProtKB">
        <authorList>
            <consortium name="Ensembl"/>
        </authorList>
    </citation>
    <scope>IDENTIFICATION</scope>
    <source>
        <strain evidence="8">Glennie</strain>
    </source>
</reference>
<dbReference type="InterPro" id="IPR013761">
    <property type="entry name" value="SAM/pointed_sf"/>
</dbReference>
<dbReference type="RefSeq" id="XP_001508254.1">
    <property type="nucleotide sequence ID" value="XM_001508204.4"/>
</dbReference>
<dbReference type="GO" id="GO:1904106">
    <property type="term" value="P:protein localization to microvillus"/>
    <property type="evidence" value="ECO:0007669"/>
    <property type="project" value="Ensembl"/>
</dbReference>
<evidence type="ECO:0000256" key="4">
    <source>
        <dbReference type="ARBA" id="ARBA00023273"/>
    </source>
</evidence>
<dbReference type="InterPro" id="IPR037601">
    <property type="entry name" value="ANKS4B_SAM"/>
</dbReference>
<keyword evidence="4" id="KW-0966">Cell projection</keyword>
<dbReference type="HOGENOM" id="CLU_028071_1_0_1"/>
<dbReference type="FunFam" id="1.10.150.50:FF:000034">
    <property type="entry name" value="ankyrin repeat and SAM domain-containing protein 4B"/>
    <property type="match status" value="1"/>
</dbReference>
<dbReference type="Ensembl" id="ENSOANT00000010951.3">
    <property type="protein sequence ID" value="ENSOANP00000010949.1"/>
    <property type="gene ID" value="ENSOANG00000006873.3"/>
</dbReference>
<evidence type="ECO:0000256" key="6">
    <source>
        <dbReference type="SAM" id="MobiDB-lite"/>
    </source>
</evidence>
<reference evidence="8" key="3">
    <citation type="submission" date="2025-09" db="UniProtKB">
        <authorList>
            <consortium name="Ensembl"/>
        </authorList>
    </citation>
    <scope>IDENTIFICATION</scope>
    <source>
        <strain evidence="8">Glennie</strain>
    </source>
</reference>
<feature type="compositionally biased region" description="Basic and acidic residues" evidence="6">
    <location>
        <begin position="217"/>
        <end position="227"/>
    </location>
</feature>
<dbReference type="OrthoDB" id="76949at2759"/>
<dbReference type="InterPro" id="IPR036770">
    <property type="entry name" value="Ankyrin_rpt-contain_sf"/>
</dbReference>
<dbReference type="GO" id="GO:0005902">
    <property type="term" value="C:microvillus"/>
    <property type="evidence" value="ECO:0007669"/>
    <property type="project" value="Ensembl"/>
</dbReference>
<feature type="compositionally biased region" description="Acidic residues" evidence="6">
    <location>
        <begin position="235"/>
        <end position="244"/>
    </location>
</feature>
<dbReference type="PROSITE" id="PS50297">
    <property type="entry name" value="ANK_REP_REGION"/>
    <property type="match status" value="1"/>
</dbReference>
<dbReference type="CTD" id="257629"/>
<evidence type="ECO:0000313" key="8">
    <source>
        <dbReference type="Ensembl" id="ENSOANP00000010949.1"/>
    </source>
</evidence>
<evidence type="ECO:0000313" key="9">
    <source>
        <dbReference type="Proteomes" id="UP000002279"/>
    </source>
</evidence>
<evidence type="ECO:0000256" key="3">
    <source>
        <dbReference type="ARBA" id="ARBA00023043"/>
    </source>
</evidence>
<keyword evidence="2" id="KW-0677">Repeat</keyword>
<dbReference type="InParanoid" id="F7CR93"/>
<evidence type="ECO:0000256" key="1">
    <source>
        <dbReference type="ARBA" id="ARBA00004316"/>
    </source>
</evidence>
<protein>
    <submittedName>
        <fullName evidence="8">Ankyrin repeat and sterile alpha motif domain containing 4B</fullName>
    </submittedName>
</protein>
<organism evidence="8 9">
    <name type="scientific">Ornithorhynchus anatinus</name>
    <name type="common">Duckbill platypus</name>
    <dbReference type="NCBI Taxonomy" id="9258"/>
    <lineage>
        <taxon>Eukaryota</taxon>
        <taxon>Metazoa</taxon>
        <taxon>Chordata</taxon>
        <taxon>Craniata</taxon>
        <taxon>Vertebrata</taxon>
        <taxon>Euteleostomi</taxon>
        <taxon>Mammalia</taxon>
        <taxon>Monotremata</taxon>
        <taxon>Ornithorhynchidae</taxon>
        <taxon>Ornithorhynchus</taxon>
    </lineage>
</organism>
<keyword evidence="3 5" id="KW-0040">ANK repeat</keyword>
<dbReference type="KEGG" id="oaa:100087187"/>
<dbReference type="PANTHER" id="PTHR24161">
    <property type="entry name" value="ANK_REP_REGION DOMAIN-CONTAINING PROTEIN-RELATED"/>
    <property type="match status" value="1"/>
</dbReference>
<dbReference type="FunFam" id="1.25.40.20:FF:000074">
    <property type="entry name" value="Usher syndrome type-1G protein isoform X1"/>
    <property type="match status" value="1"/>
</dbReference>
<dbReference type="AlphaFoldDB" id="F7CR93"/>
<name>F7CR93_ORNAN</name>
<dbReference type="Pfam" id="PF12796">
    <property type="entry name" value="Ank_2"/>
    <property type="match status" value="1"/>
</dbReference>
<evidence type="ECO:0000256" key="5">
    <source>
        <dbReference type="PROSITE-ProRule" id="PRU00023"/>
    </source>
</evidence>
<gene>
    <name evidence="8" type="primary">ANKS4B</name>
</gene>
<dbReference type="GO" id="GO:0005886">
    <property type="term" value="C:plasma membrane"/>
    <property type="evidence" value="ECO:0007669"/>
    <property type="project" value="Ensembl"/>
</dbReference>
<dbReference type="Gene3D" id="1.10.150.50">
    <property type="entry name" value="Transcription Factor, Ets-1"/>
    <property type="match status" value="1"/>
</dbReference>
<feature type="repeat" description="ANK" evidence="5">
    <location>
        <begin position="64"/>
        <end position="96"/>
    </location>
</feature>
<dbReference type="FunCoup" id="F7CR93">
    <property type="interactions" value="12"/>
</dbReference>
<dbReference type="STRING" id="9258.ENSOANP00000010949"/>
<dbReference type="GO" id="GO:0005789">
    <property type="term" value="C:endoplasmic reticulum membrane"/>
    <property type="evidence" value="ECO:0007669"/>
    <property type="project" value="Ensembl"/>
</dbReference>
<feature type="domain" description="SAM" evidence="7">
    <location>
        <begin position="343"/>
        <end position="408"/>
    </location>
</feature>
<feature type="region of interest" description="Disordered" evidence="6">
    <location>
        <begin position="201"/>
        <end position="249"/>
    </location>
</feature>
<comment type="subcellular location">
    <subcellularLocation>
        <location evidence="1">Cell projection</location>
    </subcellularLocation>
</comment>
<dbReference type="CDD" id="cd21802">
    <property type="entry name" value="CEN_ANKS4B"/>
    <property type="match status" value="1"/>
</dbReference>
<dbReference type="GO" id="GO:0065003">
    <property type="term" value="P:protein-containing complex assembly"/>
    <property type="evidence" value="ECO:0007669"/>
    <property type="project" value="Ensembl"/>
</dbReference>
<dbReference type="GO" id="GO:0034976">
    <property type="term" value="P:response to endoplasmic reticulum stress"/>
    <property type="evidence" value="ECO:0007669"/>
    <property type="project" value="Ensembl"/>
</dbReference>
<evidence type="ECO:0000256" key="2">
    <source>
        <dbReference type="ARBA" id="ARBA00022737"/>
    </source>
</evidence>
<reference evidence="8 9" key="1">
    <citation type="journal article" date="2008" name="Nature">
        <title>Genome analysis of the platypus reveals unique signatures of evolution.</title>
        <authorList>
            <person name="Warren W.C."/>
            <person name="Hillier L.W."/>
            <person name="Marshall Graves J.A."/>
            <person name="Birney E."/>
            <person name="Ponting C.P."/>
            <person name="Grutzner F."/>
            <person name="Belov K."/>
            <person name="Miller W."/>
            <person name="Clarke L."/>
            <person name="Chinwalla A.T."/>
            <person name="Yang S.P."/>
            <person name="Heger A."/>
            <person name="Locke D.P."/>
            <person name="Miethke P."/>
            <person name="Waters P.D."/>
            <person name="Veyrunes F."/>
            <person name="Fulton L."/>
            <person name="Fulton B."/>
            <person name="Graves T."/>
            <person name="Wallis J."/>
            <person name="Puente X.S."/>
            <person name="Lopez-Otin C."/>
            <person name="Ordonez G.R."/>
            <person name="Eichler E.E."/>
            <person name="Chen L."/>
            <person name="Cheng Z."/>
            <person name="Deakin J.E."/>
            <person name="Alsop A."/>
            <person name="Thompson K."/>
            <person name="Kirby P."/>
            <person name="Papenfuss A.T."/>
            <person name="Wakefield M.J."/>
            <person name="Olender T."/>
            <person name="Lancet D."/>
            <person name="Huttley G.A."/>
            <person name="Smit A.F."/>
            <person name="Pask A."/>
            <person name="Temple-Smith P."/>
            <person name="Batzer M.A."/>
            <person name="Walker J.A."/>
            <person name="Konkel M.K."/>
            <person name="Harris R.S."/>
            <person name="Whittington C.M."/>
            <person name="Wong E.S."/>
            <person name="Gemmell N.J."/>
            <person name="Buschiazzo E."/>
            <person name="Vargas Jentzsch I.M."/>
            <person name="Merkel A."/>
            <person name="Schmitz J."/>
            <person name="Zemann A."/>
            <person name="Churakov G."/>
            <person name="Kriegs J.O."/>
            <person name="Brosius J."/>
            <person name="Murchison E.P."/>
            <person name="Sachidanandam R."/>
            <person name="Smith C."/>
            <person name="Hannon G.J."/>
            <person name="Tsend-Ayush E."/>
            <person name="McMillan D."/>
            <person name="Attenborough R."/>
            <person name="Rens W."/>
            <person name="Ferguson-Smith M."/>
            <person name="Lefevre C.M."/>
            <person name="Sharp J.A."/>
            <person name="Nicholas K.R."/>
            <person name="Ray D.A."/>
            <person name="Kube M."/>
            <person name="Reinhardt R."/>
            <person name="Pringle T.H."/>
            <person name="Taylor J."/>
            <person name="Jones R.C."/>
            <person name="Nixon B."/>
            <person name="Dacheux J.L."/>
            <person name="Niwa H."/>
            <person name="Sekita Y."/>
            <person name="Huang X."/>
            <person name="Stark A."/>
            <person name="Kheradpour P."/>
            <person name="Kellis M."/>
            <person name="Flicek P."/>
            <person name="Chen Y."/>
            <person name="Webber C."/>
            <person name="Hardison R."/>
            <person name="Nelson J."/>
            <person name="Hallsworth-Pepin K."/>
            <person name="Delehaunty K."/>
            <person name="Markovic C."/>
            <person name="Minx P."/>
            <person name="Feng Y."/>
            <person name="Kremitzki C."/>
            <person name="Mitreva M."/>
            <person name="Glasscock J."/>
            <person name="Wylie T."/>
            <person name="Wohldmann P."/>
            <person name="Thiru P."/>
            <person name="Nhan M.N."/>
            <person name="Pohl C.S."/>
            <person name="Smith S.M."/>
            <person name="Hou S."/>
            <person name="Nefedov M."/>
            <person name="de Jong P.J."/>
            <person name="Renfree M.B."/>
            <person name="Mardis E.R."/>
            <person name="Wilson R.K."/>
        </authorList>
    </citation>
    <scope>NUCLEOTIDE SEQUENCE [LARGE SCALE GENOMIC DNA]</scope>
    <source>
        <strain evidence="8 9">Glennie</strain>
    </source>
</reference>
<feature type="compositionally biased region" description="Basic and acidic residues" evidence="6">
    <location>
        <begin position="146"/>
        <end position="158"/>
    </location>
</feature>
<feature type="region of interest" description="Disordered" evidence="6">
    <location>
        <begin position="135"/>
        <end position="169"/>
    </location>
</feature>
<dbReference type="GO" id="GO:1904970">
    <property type="term" value="P:brush border assembly"/>
    <property type="evidence" value="ECO:0000318"/>
    <property type="project" value="GO_Central"/>
</dbReference>
<dbReference type="PROSITE" id="PS50088">
    <property type="entry name" value="ANK_REPEAT"/>
    <property type="match status" value="2"/>
</dbReference>
<dbReference type="OMA" id="SHGHMEI"/>
<feature type="repeat" description="ANK" evidence="5">
    <location>
        <begin position="31"/>
        <end position="63"/>
    </location>
</feature>
<evidence type="ECO:0000259" key="7">
    <source>
        <dbReference type="SMART" id="SM00454"/>
    </source>
</evidence>
<proteinExistence type="predicted"/>